<dbReference type="PANTHER" id="PTHR46564">
    <property type="entry name" value="TRANSPOSASE"/>
    <property type="match status" value="1"/>
</dbReference>
<dbReference type="PANTHER" id="PTHR46564:SF1">
    <property type="entry name" value="TRANSPOSASE"/>
    <property type="match status" value="1"/>
</dbReference>
<dbReference type="InterPro" id="IPR036397">
    <property type="entry name" value="RNaseH_sf"/>
</dbReference>
<dbReference type="InterPro" id="IPR012337">
    <property type="entry name" value="RNaseH-like_sf"/>
</dbReference>
<dbReference type="EMBL" id="CP045997">
    <property type="protein sequence ID" value="QHW01100.1"/>
    <property type="molecule type" value="Genomic_DNA"/>
</dbReference>
<dbReference type="InterPro" id="IPR047655">
    <property type="entry name" value="Transpos_IS630-like"/>
</dbReference>
<dbReference type="KEGG" id="senf:GJR95_41430"/>
<dbReference type="Proteomes" id="UP000464577">
    <property type="component" value="Chromosome"/>
</dbReference>
<evidence type="ECO:0000259" key="1">
    <source>
        <dbReference type="Pfam" id="PF13358"/>
    </source>
</evidence>
<reference evidence="2 3" key="1">
    <citation type="submission" date="2019-11" db="EMBL/GenBank/DDBJ databases">
        <title>Spirosoma endbachense sp. nov., isolated from a natural salt meadow.</title>
        <authorList>
            <person name="Rojas J."/>
            <person name="Ambika Manirajan B."/>
            <person name="Ratering S."/>
            <person name="Suarez C."/>
            <person name="Geissler-Plaum R."/>
            <person name="Schnell S."/>
        </authorList>
    </citation>
    <scope>NUCLEOTIDE SEQUENCE [LARGE SCALE GENOMIC DNA]</scope>
    <source>
        <strain evidence="2 3">I-24</strain>
    </source>
</reference>
<sequence length="191" mass="21795">MDKLECLIDLQTLTIEGHIDLFYGDESGFSLIPVVPYGWQAADHALERTSQASRRLNVLAWIDQAGHLVSFTSPVSVNSQFVISCVEEWVLSLSRPTVLVLDNAPMHRSKAFQACFERWQQAGLYIFFLPAYSPHLNKVECLWRKIKYEWLDTAAYTSYESLTQAVKAILAEFGTKYTIRFTQNHSIINSV</sequence>
<keyword evidence="3" id="KW-1185">Reference proteome</keyword>
<dbReference type="SUPFAM" id="SSF53098">
    <property type="entry name" value="Ribonuclease H-like"/>
    <property type="match status" value="1"/>
</dbReference>
<evidence type="ECO:0000313" key="2">
    <source>
        <dbReference type="EMBL" id="QHW01100.1"/>
    </source>
</evidence>
<name>A0A6P1WAV1_9BACT</name>
<gene>
    <name evidence="2" type="ORF">GJR95_41430</name>
</gene>
<dbReference type="AlphaFoldDB" id="A0A6P1WAV1"/>
<dbReference type="Pfam" id="PF13358">
    <property type="entry name" value="DDE_3"/>
    <property type="match status" value="1"/>
</dbReference>
<dbReference type="GO" id="GO:0003676">
    <property type="term" value="F:nucleic acid binding"/>
    <property type="evidence" value="ECO:0007669"/>
    <property type="project" value="InterPro"/>
</dbReference>
<protein>
    <submittedName>
        <fullName evidence="2">IS630 family transposase</fullName>
    </submittedName>
</protein>
<proteinExistence type="predicted"/>
<organism evidence="2 3">
    <name type="scientific">Spirosoma endbachense</name>
    <dbReference type="NCBI Taxonomy" id="2666025"/>
    <lineage>
        <taxon>Bacteria</taxon>
        <taxon>Pseudomonadati</taxon>
        <taxon>Bacteroidota</taxon>
        <taxon>Cytophagia</taxon>
        <taxon>Cytophagales</taxon>
        <taxon>Cytophagaceae</taxon>
        <taxon>Spirosoma</taxon>
    </lineage>
</organism>
<feature type="domain" description="Tc1-like transposase DDE" evidence="1">
    <location>
        <begin position="21"/>
        <end position="162"/>
    </location>
</feature>
<accession>A0A6P1WAV1</accession>
<dbReference type="Gene3D" id="3.30.420.10">
    <property type="entry name" value="Ribonuclease H-like superfamily/Ribonuclease H"/>
    <property type="match status" value="1"/>
</dbReference>
<dbReference type="NCBIfam" id="NF033545">
    <property type="entry name" value="transpos_IS630"/>
    <property type="match status" value="1"/>
</dbReference>
<dbReference type="InterPro" id="IPR038717">
    <property type="entry name" value="Tc1-like_DDE_dom"/>
</dbReference>
<evidence type="ECO:0000313" key="3">
    <source>
        <dbReference type="Proteomes" id="UP000464577"/>
    </source>
</evidence>